<dbReference type="EMBL" id="JAUKUA010000010">
    <property type="protein sequence ID" value="KAK0701270.1"/>
    <property type="molecule type" value="Genomic_DNA"/>
</dbReference>
<name>A0AA40DFL9_9PEZI</name>
<dbReference type="InterPro" id="IPR012337">
    <property type="entry name" value="RNaseH-like_sf"/>
</dbReference>
<comment type="caution">
    <text evidence="1">The sequence shown here is derived from an EMBL/GenBank/DDBJ whole genome shotgun (WGS) entry which is preliminary data.</text>
</comment>
<evidence type="ECO:0000313" key="2">
    <source>
        <dbReference type="Proteomes" id="UP001172102"/>
    </source>
</evidence>
<dbReference type="AlphaFoldDB" id="A0AA40DFL9"/>
<organism evidence="1 2">
    <name type="scientific">Lasiosphaeris hirsuta</name>
    <dbReference type="NCBI Taxonomy" id="260670"/>
    <lineage>
        <taxon>Eukaryota</taxon>
        <taxon>Fungi</taxon>
        <taxon>Dikarya</taxon>
        <taxon>Ascomycota</taxon>
        <taxon>Pezizomycotina</taxon>
        <taxon>Sordariomycetes</taxon>
        <taxon>Sordariomycetidae</taxon>
        <taxon>Sordariales</taxon>
        <taxon>Lasiosphaeriaceae</taxon>
        <taxon>Lasiosphaeris</taxon>
    </lineage>
</organism>
<gene>
    <name evidence="1" type="ORF">B0H67DRAFT_97647</name>
</gene>
<dbReference type="SUPFAM" id="SSF53098">
    <property type="entry name" value="Ribonuclease H-like"/>
    <property type="match status" value="1"/>
</dbReference>
<sequence length="184" mass="21246">MRSRKKMTDIIHKVAGKATEHALDFLRAGLIPHSTPGYLGYRYITHFIDDRSRFHRVRFNKSKDKAINHIKELWKFLYTQTGRRIKIIIGIDGGPEFGQGTKELSRKTGSLNYLSMGHKARYHVHRLQTVLGQQRALWQALGHHEAPIPLPACNNIAGHYLWRQKCTWKTCAFVHSQTHLSPTI</sequence>
<proteinExistence type="predicted"/>
<dbReference type="Proteomes" id="UP001172102">
    <property type="component" value="Unassembled WGS sequence"/>
</dbReference>
<evidence type="ECO:0000313" key="1">
    <source>
        <dbReference type="EMBL" id="KAK0701270.1"/>
    </source>
</evidence>
<keyword evidence="2" id="KW-1185">Reference proteome</keyword>
<protein>
    <recommendedName>
        <fullName evidence="3">Integrase catalytic domain-containing protein</fullName>
    </recommendedName>
</protein>
<evidence type="ECO:0008006" key="3">
    <source>
        <dbReference type="Google" id="ProtNLM"/>
    </source>
</evidence>
<reference evidence="1" key="1">
    <citation type="submission" date="2023-06" db="EMBL/GenBank/DDBJ databases">
        <title>Genome-scale phylogeny and comparative genomics of the fungal order Sordariales.</title>
        <authorList>
            <consortium name="Lawrence Berkeley National Laboratory"/>
            <person name="Hensen N."/>
            <person name="Bonometti L."/>
            <person name="Westerberg I."/>
            <person name="Brannstrom I.O."/>
            <person name="Guillou S."/>
            <person name="Cros-Aarteil S."/>
            <person name="Calhoun S."/>
            <person name="Haridas S."/>
            <person name="Kuo A."/>
            <person name="Mondo S."/>
            <person name="Pangilinan J."/>
            <person name="Riley R."/>
            <person name="Labutti K."/>
            <person name="Andreopoulos B."/>
            <person name="Lipzen A."/>
            <person name="Chen C."/>
            <person name="Yanf M."/>
            <person name="Daum C."/>
            <person name="Ng V."/>
            <person name="Clum A."/>
            <person name="Steindorff A."/>
            <person name="Ohm R."/>
            <person name="Martin F."/>
            <person name="Silar P."/>
            <person name="Natvig D."/>
            <person name="Lalanne C."/>
            <person name="Gautier V."/>
            <person name="Ament-Velasquez S.L."/>
            <person name="Kruys A."/>
            <person name="Hutchinson M.I."/>
            <person name="Powell A.J."/>
            <person name="Barry K."/>
            <person name="Miller A.N."/>
            <person name="Grigoriev I.V."/>
            <person name="Debuchy R."/>
            <person name="Gladieux P."/>
            <person name="Thoren M.H."/>
            <person name="Johannesson H."/>
        </authorList>
    </citation>
    <scope>NUCLEOTIDE SEQUENCE</scope>
    <source>
        <strain evidence="1">SMH4607-1</strain>
    </source>
</reference>
<accession>A0AA40DFL9</accession>